<organism evidence="7 8">
    <name type="scientific">Bacteroides oleiciplenus YIT 12058</name>
    <dbReference type="NCBI Taxonomy" id="742727"/>
    <lineage>
        <taxon>Bacteria</taxon>
        <taxon>Pseudomonadati</taxon>
        <taxon>Bacteroidota</taxon>
        <taxon>Bacteroidia</taxon>
        <taxon>Bacteroidales</taxon>
        <taxon>Bacteroidaceae</taxon>
        <taxon>Bacteroides</taxon>
    </lineage>
</organism>
<dbReference type="AlphaFoldDB" id="K9EF89"/>
<sequence>MNKILNILAGAILFCIAPVVAQEYPKVIFPGDYPDPSILRDGKDYYMTHSSFSYSPGFLVWHSQDLVNWEPLCRVNGTGMAPDLVKYGGTYYIYFPWGSTNYVVWAKNMKGPWSEPINLKVTGIDPGHIVDEEGNRYLHLSEGTAVKLAKDGLSVIGEPITVYDGWEYPNDWNTECFCLESPKLTYKNGYYYLTSAEGGTAGPATSHMVVSARSKNVMGPWENSPYNPIVHTYSADDKWWSKGHGTLVDDINGNWWIVYHAYAKDFHTLGRSTLIEPIEWTSDGWFRTKSTATSLVTDNSIKRNVSDISDNFNDKELDIRWSTFGGTPKLCTELKGNSLFLQGKGTSPENGRVLLTIPTHQSYETQVEVNLGEKNSGGLLLFYKPKVFAGITCDGKYFTVYTNSEKFDNIPNTFDNHFFLKIINKLNVCSIEISDNGKQWERVADNVNVKEMNHNNYNGFRSLRIALYSAGEGTTQFKDFRYKRID</sequence>
<evidence type="ECO:0000313" key="8">
    <source>
        <dbReference type="Proteomes" id="UP000009872"/>
    </source>
</evidence>
<evidence type="ECO:0000256" key="6">
    <source>
        <dbReference type="RuleBase" id="RU361187"/>
    </source>
</evidence>
<dbReference type="SUPFAM" id="SSF49899">
    <property type="entry name" value="Concanavalin A-like lectins/glucanases"/>
    <property type="match status" value="1"/>
</dbReference>
<evidence type="ECO:0000256" key="5">
    <source>
        <dbReference type="PIRSR" id="PIRSR606710-2"/>
    </source>
</evidence>
<dbReference type="eggNOG" id="COG3507">
    <property type="taxonomic scope" value="Bacteria"/>
</dbReference>
<comment type="caution">
    <text evidence="7">The sequence shown here is derived from an EMBL/GenBank/DDBJ whole genome shotgun (WGS) entry which is preliminary data.</text>
</comment>
<dbReference type="Proteomes" id="UP000009872">
    <property type="component" value="Unassembled WGS sequence"/>
</dbReference>
<dbReference type="SUPFAM" id="SSF75005">
    <property type="entry name" value="Arabinanase/levansucrase/invertase"/>
    <property type="match status" value="1"/>
</dbReference>
<dbReference type="InterPro" id="IPR051795">
    <property type="entry name" value="Glycosyl_Hydrlase_43"/>
</dbReference>
<keyword evidence="8" id="KW-1185">Reference proteome</keyword>
<gene>
    <name evidence="7" type="ORF">HMPREF9447_03055</name>
</gene>
<dbReference type="CDD" id="cd09002">
    <property type="entry name" value="GH43_XYL-like"/>
    <property type="match status" value="1"/>
</dbReference>
<dbReference type="EMBL" id="ADLF01000013">
    <property type="protein sequence ID" value="EKU89617.1"/>
    <property type="molecule type" value="Genomic_DNA"/>
</dbReference>
<dbReference type="STRING" id="742727.HMPREF9447_03055"/>
<protein>
    <submittedName>
        <fullName evidence="7">Uncharacterized protein</fullName>
    </submittedName>
</protein>
<dbReference type="HOGENOM" id="CLU_039823_0_0_10"/>
<evidence type="ECO:0000256" key="2">
    <source>
        <dbReference type="ARBA" id="ARBA00022801"/>
    </source>
</evidence>
<evidence type="ECO:0000256" key="3">
    <source>
        <dbReference type="ARBA" id="ARBA00023295"/>
    </source>
</evidence>
<dbReference type="InterPro" id="IPR013320">
    <property type="entry name" value="ConA-like_dom_sf"/>
</dbReference>
<keyword evidence="2 6" id="KW-0378">Hydrolase</keyword>
<dbReference type="Gene3D" id="2.60.120.200">
    <property type="match status" value="1"/>
</dbReference>
<dbReference type="RefSeq" id="WP_009130593.1">
    <property type="nucleotide sequence ID" value="NZ_JH992942.1"/>
</dbReference>
<dbReference type="PANTHER" id="PTHR42812">
    <property type="entry name" value="BETA-XYLOSIDASE"/>
    <property type="match status" value="1"/>
</dbReference>
<evidence type="ECO:0000256" key="1">
    <source>
        <dbReference type="ARBA" id="ARBA00009865"/>
    </source>
</evidence>
<comment type="similarity">
    <text evidence="1 6">Belongs to the glycosyl hydrolase 43 family.</text>
</comment>
<dbReference type="GO" id="GO:0005975">
    <property type="term" value="P:carbohydrate metabolic process"/>
    <property type="evidence" value="ECO:0007669"/>
    <property type="project" value="InterPro"/>
</dbReference>
<dbReference type="GO" id="GO:0004553">
    <property type="term" value="F:hydrolase activity, hydrolyzing O-glycosyl compounds"/>
    <property type="evidence" value="ECO:0007669"/>
    <property type="project" value="InterPro"/>
</dbReference>
<dbReference type="Pfam" id="PF04616">
    <property type="entry name" value="Glyco_hydro_43"/>
    <property type="match status" value="1"/>
</dbReference>
<evidence type="ECO:0000256" key="4">
    <source>
        <dbReference type="PIRSR" id="PIRSR606710-1"/>
    </source>
</evidence>
<dbReference type="InterPro" id="IPR023296">
    <property type="entry name" value="Glyco_hydro_beta-prop_sf"/>
</dbReference>
<feature type="active site" description="Proton acceptor" evidence="4">
    <location>
        <position position="35"/>
    </location>
</feature>
<feature type="site" description="Important for catalytic activity, responsible for pKa modulation of the active site Glu and correct orientation of both the proton donor and substrate" evidence="5">
    <location>
        <position position="125"/>
    </location>
</feature>
<accession>K9EF89</accession>
<evidence type="ECO:0000313" key="7">
    <source>
        <dbReference type="EMBL" id="EKU89617.1"/>
    </source>
</evidence>
<dbReference type="PANTHER" id="PTHR42812:SF2">
    <property type="entry name" value="XYLOSIDASE_ARABINOSIDASE"/>
    <property type="match status" value="1"/>
</dbReference>
<proteinExistence type="inferred from homology"/>
<feature type="active site" description="Proton donor" evidence="4">
    <location>
        <position position="180"/>
    </location>
</feature>
<dbReference type="PATRIC" id="fig|742727.4.peg.3120"/>
<dbReference type="InterPro" id="IPR006710">
    <property type="entry name" value="Glyco_hydro_43"/>
</dbReference>
<dbReference type="OrthoDB" id="9801455at2"/>
<name>K9EF89_9BACE</name>
<reference evidence="7 8" key="1">
    <citation type="submission" date="2012-09" db="EMBL/GenBank/DDBJ databases">
        <title>The Genome Sequence of Bacteroides oleiciplenus YIT 12058.</title>
        <authorList>
            <consortium name="The Broad Institute Genome Sequencing Platform"/>
            <person name="Earl A."/>
            <person name="Ward D."/>
            <person name="Feldgarden M."/>
            <person name="Gevers D."/>
            <person name="Morotomi M."/>
            <person name="Walker B."/>
            <person name="Young S.K."/>
            <person name="Zeng Q."/>
            <person name="Gargeya S."/>
            <person name="Fitzgerald M."/>
            <person name="Haas B."/>
            <person name="Abouelleil A."/>
            <person name="Alvarado L."/>
            <person name="Arachchi H.M."/>
            <person name="Berlin A.M."/>
            <person name="Chapman S.B."/>
            <person name="Goldberg J."/>
            <person name="Griggs A."/>
            <person name="Gujja S."/>
            <person name="Hansen M."/>
            <person name="Howarth C."/>
            <person name="Imamovic A."/>
            <person name="Larimer J."/>
            <person name="McCowen C."/>
            <person name="Montmayeur A."/>
            <person name="Murphy C."/>
            <person name="Neiman D."/>
            <person name="Pearson M."/>
            <person name="Priest M."/>
            <person name="Roberts A."/>
            <person name="Saif S."/>
            <person name="Shea T."/>
            <person name="Sisk P."/>
            <person name="Sykes S."/>
            <person name="Wortman J."/>
            <person name="Nusbaum C."/>
            <person name="Birren B."/>
        </authorList>
    </citation>
    <scope>NUCLEOTIDE SEQUENCE [LARGE SCALE GENOMIC DNA]</scope>
    <source>
        <strain evidence="7 8">YIT 12058</strain>
    </source>
</reference>
<dbReference type="Gene3D" id="2.115.10.20">
    <property type="entry name" value="Glycosyl hydrolase domain, family 43"/>
    <property type="match status" value="1"/>
</dbReference>
<keyword evidence="3 6" id="KW-0326">Glycosidase</keyword>